<comment type="caution">
    <text evidence="7">The sequence shown here is derived from an EMBL/GenBank/DDBJ whole genome shotgun (WGS) entry which is preliminary data.</text>
</comment>
<keyword evidence="5 6" id="KW-0472">Membrane</keyword>
<feature type="transmembrane region" description="Helical" evidence="6">
    <location>
        <begin position="69"/>
        <end position="88"/>
    </location>
</feature>
<evidence type="ECO:0000256" key="2">
    <source>
        <dbReference type="ARBA" id="ARBA00008333"/>
    </source>
</evidence>
<protein>
    <submittedName>
        <fullName evidence="7">Iron permease</fullName>
    </submittedName>
</protein>
<keyword evidence="3 6" id="KW-0812">Transmembrane</keyword>
<dbReference type="InterPro" id="IPR004923">
    <property type="entry name" value="FTR1/Fip1/EfeU"/>
</dbReference>
<organism evidence="7 8">
    <name type="scientific">Georgfuchsia toluolica</name>
    <dbReference type="NCBI Taxonomy" id="424218"/>
    <lineage>
        <taxon>Bacteria</taxon>
        <taxon>Pseudomonadati</taxon>
        <taxon>Pseudomonadota</taxon>
        <taxon>Betaproteobacteria</taxon>
        <taxon>Nitrosomonadales</taxon>
        <taxon>Sterolibacteriaceae</taxon>
        <taxon>Georgfuchsia</taxon>
    </lineage>
</organism>
<keyword evidence="8" id="KW-1185">Reference proteome</keyword>
<dbReference type="GO" id="GO:0015093">
    <property type="term" value="F:ferrous iron transmembrane transporter activity"/>
    <property type="evidence" value="ECO:0007669"/>
    <property type="project" value="TreeGrafter"/>
</dbReference>
<comment type="subcellular location">
    <subcellularLocation>
        <location evidence="1">Membrane</location>
        <topology evidence="1">Multi-pass membrane protein</topology>
    </subcellularLocation>
</comment>
<accession>A0A916J4W2</accession>
<evidence type="ECO:0000256" key="1">
    <source>
        <dbReference type="ARBA" id="ARBA00004141"/>
    </source>
</evidence>
<evidence type="ECO:0000256" key="5">
    <source>
        <dbReference type="ARBA" id="ARBA00023136"/>
    </source>
</evidence>
<evidence type="ECO:0000313" key="7">
    <source>
        <dbReference type="EMBL" id="CAG4884043.1"/>
    </source>
</evidence>
<evidence type="ECO:0000256" key="6">
    <source>
        <dbReference type="SAM" id="Phobius"/>
    </source>
</evidence>
<dbReference type="Pfam" id="PF03239">
    <property type="entry name" value="FTR1"/>
    <property type="match status" value="1"/>
</dbReference>
<name>A0A916J4W2_9PROT</name>
<dbReference type="Proteomes" id="UP000742786">
    <property type="component" value="Unassembled WGS sequence"/>
</dbReference>
<feature type="transmembrane region" description="Helical" evidence="6">
    <location>
        <begin position="146"/>
        <end position="171"/>
    </location>
</feature>
<dbReference type="EMBL" id="CAJQUM010000001">
    <property type="protein sequence ID" value="CAG4884043.1"/>
    <property type="molecule type" value="Genomic_DNA"/>
</dbReference>
<keyword evidence="4 6" id="KW-1133">Transmembrane helix</keyword>
<evidence type="ECO:0000256" key="4">
    <source>
        <dbReference type="ARBA" id="ARBA00022989"/>
    </source>
</evidence>
<feature type="transmembrane region" description="Helical" evidence="6">
    <location>
        <begin position="34"/>
        <end position="57"/>
    </location>
</feature>
<evidence type="ECO:0000313" key="8">
    <source>
        <dbReference type="Proteomes" id="UP000742786"/>
    </source>
</evidence>
<comment type="similarity">
    <text evidence="2">Belongs to the oxidase-dependent Fe transporter (OFeT) (TC 9.A.10.1) family.</text>
</comment>
<feature type="transmembrane region" description="Helical" evidence="6">
    <location>
        <begin position="178"/>
        <end position="199"/>
    </location>
</feature>
<dbReference type="GO" id="GO:0033573">
    <property type="term" value="C:high-affinity iron permease complex"/>
    <property type="evidence" value="ECO:0007669"/>
    <property type="project" value="InterPro"/>
</dbReference>
<dbReference type="RefSeq" id="WP_220635931.1">
    <property type="nucleotide sequence ID" value="NZ_CAJQUM010000001.1"/>
</dbReference>
<dbReference type="PANTHER" id="PTHR31632">
    <property type="entry name" value="IRON TRANSPORTER FTH1"/>
    <property type="match status" value="1"/>
</dbReference>
<reference evidence="7" key="1">
    <citation type="submission" date="2021-04" db="EMBL/GenBank/DDBJ databases">
        <authorList>
            <person name="Hornung B."/>
        </authorList>
    </citation>
    <scope>NUCLEOTIDE SEQUENCE</scope>
    <source>
        <strain evidence="7">G5G6</strain>
    </source>
</reference>
<sequence length="280" mass="29711">MFGAAIIVFRETLEAAMIISIIAIATRAIPSRRIWLLTGIGAGILGSLIVASLTGQIAELAQGAGQELFNAGILGLAALMLAWHNIWMARHGKQLAMNAKQLSQDVISGNREMSALALVVALATLREGSETALFLYGLVAGSDEPVFTVLSGGAIGLLVGAATGYAFYAGFLRIPAKLFFSMTSGLILLMAAAMTSQAVRFLVQADVLPSLASPLWDTSRVLDNASLFGRVLHTLIGYEAMPSGIQVIFYFATATLIYTGMRFARVQPPSDPTPSRKKFS</sequence>
<proteinExistence type="inferred from homology"/>
<evidence type="ECO:0000256" key="3">
    <source>
        <dbReference type="ARBA" id="ARBA00022692"/>
    </source>
</evidence>
<dbReference type="PANTHER" id="PTHR31632:SF2">
    <property type="entry name" value="PLASMA MEMBRANE IRON PERMEASE"/>
    <property type="match status" value="1"/>
</dbReference>
<gene>
    <name evidence="7" type="ORF">GTOL_11926</name>
</gene>
<feature type="transmembrane region" description="Helical" evidence="6">
    <location>
        <begin position="240"/>
        <end position="258"/>
    </location>
</feature>
<feature type="transmembrane region" description="Helical" evidence="6">
    <location>
        <begin position="6"/>
        <end position="25"/>
    </location>
</feature>
<dbReference type="AlphaFoldDB" id="A0A916J4W2"/>